<dbReference type="SUPFAM" id="SSF53383">
    <property type="entry name" value="PLP-dependent transferases"/>
    <property type="match status" value="1"/>
</dbReference>
<sequence>MPAKVERLASALAQGGAPLFFPDPPAPVTFNFDQGIAAEETFPLEELKELSARIIDRDEGRALEYISFDYDKANDDIIYISSYIELVLGHTGMREQLAQWMGAKQGIDWLEADNYILTSGSVQAIAMAINAFLDPGEGALVEAASFPYAMRFMQMRGADMRAVEIDEHGMVPESLESRLKEFVADGVRPKFLYVIPTFQLPTGVVMPLKRRLRILELAEEYDLVVLEDNVYGDLRYEGEHLPTLLSLDRNGRVIQSSSFSKTVAPALRLGWMAGPKELIGALAAVRQDLGTSQWTARLMAEFLAEGKLEPHIERANEVYRRKRDIAVETVREHCGEHVTFSVPEGAFYLWLALDESVDWESAQRDASMAGVFCRPGEKFMGAEAGRGFLRIAFSHAPDHELRRGLAALGKAIRDNVKQ</sequence>
<accession>A0ABV9VSC6</accession>
<dbReference type="InterPro" id="IPR004839">
    <property type="entry name" value="Aminotransferase_I/II_large"/>
</dbReference>
<keyword evidence="4" id="KW-0663">Pyridoxal phosphate</keyword>
<gene>
    <name evidence="6" type="ORF">ACFPIJ_15780</name>
</gene>
<evidence type="ECO:0000313" key="7">
    <source>
        <dbReference type="Proteomes" id="UP001595912"/>
    </source>
</evidence>
<evidence type="ECO:0000259" key="5">
    <source>
        <dbReference type="Pfam" id="PF00155"/>
    </source>
</evidence>
<dbReference type="Pfam" id="PF00155">
    <property type="entry name" value="Aminotran_1_2"/>
    <property type="match status" value="1"/>
</dbReference>
<protein>
    <submittedName>
        <fullName evidence="6">PLP-dependent aminotransferase family protein</fullName>
    </submittedName>
</protein>
<reference evidence="7" key="1">
    <citation type="journal article" date="2019" name="Int. J. Syst. Evol. Microbiol.">
        <title>The Global Catalogue of Microorganisms (GCM) 10K type strain sequencing project: providing services to taxonomists for standard genome sequencing and annotation.</title>
        <authorList>
            <consortium name="The Broad Institute Genomics Platform"/>
            <consortium name="The Broad Institute Genome Sequencing Center for Infectious Disease"/>
            <person name="Wu L."/>
            <person name="Ma J."/>
        </authorList>
    </citation>
    <scope>NUCLEOTIDE SEQUENCE [LARGE SCALE GENOMIC DNA]</scope>
    <source>
        <strain evidence="7">CGMCC 4.7152</strain>
    </source>
</reference>
<proteinExistence type="predicted"/>
<comment type="caution">
    <text evidence="6">The sequence shown here is derived from an EMBL/GenBank/DDBJ whole genome shotgun (WGS) entry which is preliminary data.</text>
</comment>
<keyword evidence="3" id="KW-0808">Transferase</keyword>
<dbReference type="Proteomes" id="UP001595912">
    <property type="component" value="Unassembled WGS sequence"/>
</dbReference>
<dbReference type="InterPro" id="IPR015424">
    <property type="entry name" value="PyrdxlP-dep_Trfase"/>
</dbReference>
<name>A0ABV9VSC6_9ACTN</name>
<evidence type="ECO:0000256" key="4">
    <source>
        <dbReference type="ARBA" id="ARBA00022898"/>
    </source>
</evidence>
<dbReference type="PANTHER" id="PTHR42790:SF19">
    <property type="entry name" value="KYNURENINE_ALPHA-AMINOADIPATE AMINOTRANSFERASE, MITOCHONDRIAL"/>
    <property type="match status" value="1"/>
</dbReference>
<dbReference type="Gene3D" id="3.90.1150.10">
    <property type="entry name" value="Aspartate Aminotransferase, domain 1"/>
    <property type="match status" value="1"/>
</dbReference>
<evidence type="ECO:0000256" key="1">
    <source>
        <dbReference type="ARBA" id="ARBA00001933"/>
    </source>
</evidence>
<dbReference type="InterPro" id="IPR050859">
    <property type="entry name" value="Class-I_PLP-dep_aminotransf"/>
</dbReference>
<dbReference type="EMBL" id="JBHSIU010000018">
    <property type="protein sequence ID" value="MFC4999295.1"/>
    <property type="molecule type" value="Genomic_DNA"/>
</dbReference>
<keyword evidence="2 6" id="KW-0032">Aminotransferase</keyword>
<organism evidence="6 7">
    <name type="scientific">Dactylosporangium cerinum</name>
    <dbReference type="NCBI Taxonomy" id="1434730"/>
    <lineage>
        <taxon>Bacteria</taxon>
        <taxon>Bacillati</taxon>
        <taxon>Actinomycetota</taxon>
        <taxon>Actinomycetes</taxon>
        <taxon>Micromonosporales</taxon>
        <taxon>Micromonosporaceae</taxon>
        <taxon>Dactylosporangium</taxon>
    </lineage>
</organism>
<dbReference type="Gene3D" id="3.40.640.10">
    <property type="entry name" value="Type I PLP-dependent aspartate aminotransferase-like (Major domain)"/>
    <property type="match status" value="1"/>
</dbReference>
<feature type="domain" description="Aminotransferase class I/classII large" evidence="5">
    <location>
        <begin position="89"/>
        <end position="408"/>
    </location>
</feature>
<evidence type="ECO:0000256" key="2">
    <source>
        <dbReference type="ARBA" id="ARBA00022576"/>
    </source>
</evidence>
<dbReference type="InterPro" id="IPR015421">
    <property type="entry name" value="PyrdxlP-dep_Trfase_major"/>
</dbReference>
<dbReference type="GO" id="GO:0008483">
    <property type="term" value="F:transaminase activity"/>
    <property type="evidence" value="ECO:0007669"/>
    <property type="project" value="UniProtKB-KW"/>
</dbReference>
<comment type="cofactor">
    <cofactor evidence="1">
        <name>pyridoxal 5'-phosphate</name>
        <dbReference type="ChEBI" id="CHEBI:597326"/>
    </cofactor>
</comment>
<evidence type="ECO:0000313" key="6">
    <source>
        <dbReference type="EMBL" id="MFC4999295.1"/>
    </source>
</evidence>
<dbReference type="InterPro" id="IPR015422">
    <property type="entry name" value="PyrdxlP-dep_Trfase_small"/>
</dbReference>
<dbReference type="PANTHER" id="PTHR42790">
    <property type="entry name" value="AMINOTRANSFERASE"/>
    <property type="match status" value="1"/>
</dbReference>
<keyword evidence="7" id="KW-1185">Reference proteome</keyword>
<evidence type="ECO:0000256" key="3">
    <source>
        <dbReference type="ARBA" id="ARBA00022679"/>
    </source>
</evidence>
<dbReference type="CDD" id="cd00609">
    <property type="entry name" value="AAT_like"/>
    <property type="match status" value="1"/>
</dbReference>
<dbReference type="RefSeq" id="WP_380115682.1">
    <property type="nucleotide sequence ID" value="NZ_JBHSIU010000018.1"/>
</dbReference>